<organism evidence="2 3">
    <name type="scientific">Centaurea solstitialis</name>
    <name type="common">yellow star-thistle</name>
    <dbReference type="NCBI Taxonomy" id="347529"/>
    <lineage>
        <taxon>Eukaryota</taxon>
        <taxon>Viridiplantae</taxon>
        <taxon>Streptophyta</taxon>
        <taxon>Embryophyta</taxon>
        <taxon>Tracheophyta</taxon>
        <taxon>Spermatophyta</taxon>
        <taxon>Magnoliopsida</taxon>
        <taxon>eudicotyledons</taxon>
        <taxon>Gunneridae</taxon>
        <taxon>Pentapetalae</taxon>
        <taxon>asterids</taxon>
        <taxon>campanulids</taxon>
        <taxon>Asterales</taxon>
        <taxon>Asteraceae</taxon>
        <taxon>Carduoideae</taxon>
        <taxon>Cardueae</taxon>
        <taxon>Centaureinae</taxon>
        <taxon>Centaurea</taxon>
    </lineage>
</organism>
<keyword evidence="3" id="KW-1185">Reference proteome</keyword>
<proteinExistence type="predicted"/>
<sequence>MKRDSRLSHGFKEAAVPWGYSAMRECKGALLPVKLASSVPRACRGDNFGSKGVGSASSLAYSFVQGRWVDNRWTWDWRWRREPRGREVGELRELERKLSGWEPVRDKRDGWDWSFDVGKGFSVKRCREVIVEGRGAQASGSGETLWCRIVPKKVNIFMWRARIGRLPSREALNDKGIDLDSILCPRCGEEVENLDHALLNCNLVKDLWLRIGRWWNKNLEGIGSLQQLLHEDLTTLKTSKGKSRWVAVKWSVLYLLWHNRNKVVFKNSSPVMRESFFIWQRQIFEWICSKSKHHGDWFEWVATHADSASV</sequence>
<dbReference type="EMBL" id="JARYMX010000110">
    <property type="protein sequence ID" value="KAJ9535843.1"/>
    <property type="molecule type" value="Genomic_DNA"/>
</dbReference>
<feature type="domain" description="Reverse transcriptase zinc-binding" evidence="1">
    <location>
        <begin position="121"/>
        <end position="208"/>
    </location>
</feature>
<dbReference type="AlphaFoldDB" id="A0AA38S4U6"/>
<accession>A0AA38S4U6</accession>
<name>A0AA38S4U6_9ASTR</name>
<gene>
    <name evidence="2" type="ORF">OSB04_un001002</name>
</gene>
<comment type="caution">
    <text evidence="2">The sequence shown here is derived from an EMBL/GenBank/DDBJ whole genome shotgun (WGS) entry which is preliminary data.</text>
</comment>
<reference evidence="2" key="1">
    <citation type="submission" date="2023-03" db="EMBL/GenBank/DDBJ databases">
        <title>Chromosome-scale reference genome and RAD-based genetic map of yellow starthistle (Centaurea solstitialis) reveal putative structural variation and QTLs associated with invader traits.</title>
        <authorList>
            <person name="Reatini B."/>
            <person name="Cang F.A."/>
            <person name="Jiang Q."/>
            <person name="Mckibben M.T.W."/>
            <person name="Barker M.S."/>
            <person name="Rieseberg L.H."/>
            <person name="Dlugosch K.M."/>
        </authorList>
    </citation>
    <scope>NUCLEOTIDE SEQUENCE</scope>
    <source>
        <strain evidence="2">CAN-66</strain>
        <tissue evidence="2">Leaf</tissue>
    </source>
</reference>
<dbReference type="Proteomes" id="UP001172457">
    <property type="component" value="Unassembled WGS sequence"/>
</dbReference>
<dbReference type="Pfam" id="PF13966">
    <property type="entry name" value="zf-RVT"/>
    <property type="match status" value="1"/>
</dbReference>
<dbReference type="InterPro" id="IPR026960">
    <property type="entry name" value="RVT-Znf"/>
</dbReference>
<protein>
    <recommendedName>
        <fullName evidence="1">Reverse transcriptase zinc-binding domain-containing protein</fullName>
    </recommendedName>
</protein>
<evidence type="ECO:0000313" key="2">
    <source>
        <dbReference type="EMBL" id="KAJ9535843.1"/>
    </source>
</evidence>
<evidence type="ECO:0000259" key="1">
    <source>
        <dbReference type="Pfam" id="PF13966"/>
    </source>
</evidence>
<evidence type="ECO:0000313" key="3">
    <source>
        <dbReference type="Proteomes" id="UP001172457"/>
    </source>
</evidence>